<feature type="compositionally biased region" description="Polar residues" evidence="1">
    <location>
        <begin position="1"/>
        <end position="16"/>
    </location>
</feature>
<dbReference type="AlphaFoldDB" id="A0A316UB91"/>
<name>A0A316UB91_9BASI</name>
<reference evidence="3 4" key="1">
    <citation type="journal article" date="2018" name="Mol. Biol. Evol.">
        <title>Broad Genomic Sampling Reveals a Smut Pathogenic Ancestry of the Fungal Clade Ustilaginomycotina.</title>
        <authorList>
            <person name="Kijpornyongpan T."/>
            <person name="Mondo S.J."/>
            <person name="Barry K."/>
            <person name="Sandor L."/>
            <person name="Lee J."/>
            <person name="Lipzen A."/>
            <person name="Pangilinan J."/>
            <person name="LaButti K."/>
            <person name="Hainaut M."/>
            <person name="Henrissat B."/>
            <person name="Grigoriev I.V."/>
            <person name="Spatafora J.W."/>
            <person name="Aime M.C."/>
        </authorList>
    </citation>
    <scope>NUCLEOTIDE SEQUENCE [LARGE SCALE GENOMIC DNA]</scope>
    <source>
        <strain evidence="3 4">MCA 4718</strain>
    </source>
</reference>
<keyword evidence="4" id="KW-1185">Reference proteome</keyword>
<dbReference type="Proteomes" id="UP000245942">
    <property type="component" value="Unassembled WGS sequence"/>
</dbReference>
<feature type="compositionally biased region" description="Low complexity" evidence="1">
    <location>
        <begin position="22"/>
        <end position="37"/>
    </location>
</feature>
<evidence type="ECO:0000313" key="3">
    <source>
        <dbReference type="EMBL" id="PWN22487.1"/>
    </source>
</evidence>
<organism evidence="3 4">
    <name type="scientific">Pseudomicrostroma glucosiphilum</name>
    <dbReference type="NCBI Taxonomy" id="1684307"/>
    <lineage>
        <taxon>Eukaryota</taxon>
        <taxon>Fungi</taxon>
        <taxon>Dikarya</taxon>
        <taxon>Basidiomycota</taxon>
        <taxon>Ustilaginomycotina</taxon>
        <taxon>Exobasidiomycetes</taxon>
        <taxon>Microstromatales</taxon>
        <taxon>Microstromatales incertae sedis</taxon>
        <taxon>Pseudomicrostroma</taxon>
    </lineage>
</organism>
<dbReference type="EMBL" id="KZ819323">
    <property type="protein sequence ID" value="PWN22487.1"/>
    <property type="molecule type" value="Genomic_DNA"/>
</dbReference>
<proteinExistence type="predicted"/>
<dbReference type="GeneID" id="37015885"/>
<evidence type="ECO:0000259" key="2">
    <source>
        <dbReference type="Pfam" id="PF25545"/>
    </source>
</evidence>
<feature type="domain" description="DUF7924" evidence="2">
    <location>
        <begin position="155"/>
        <end position="251"/>
    </location>
</feature>
<feature type="region of interest" description="Disordered" evidence="1">
    <location>
        <begin position="1"/>
        <end position="38"/>
    </location>
</feature>
<evidence type="ECO:0000313" key="4">
    <source>
        <dbReference type="Proteomes" id="UP000245942"/>
    </source>
</evidence>
<evidence type="ECO:0000256" key="1">
    <source>
        <dbReference type="SAM" id="MobiDB-lite"/>
    </source>
</evidence>
<protein>
    <recommendedName>
        <fullName evidence="2">DUF7924 domain-containing protein</fullName>
    </recommendedName>
</protein>
<sequence length="375" mass="41800">MSTDPESSSGRQNSGPLNVALSDSSMRSSEPSEEMQSVSYRKLNLRSAEIFVTKLQREQWPDHIKDVADQLTRNLVSETARITNKESSSSLSPREVAERDTAAALAHEVAQCNLLPEPHWISLNWRVFSVFREEELFSSLSQRFEVPIGPVSYGDWHLSTPKPDITIGLATDEHCAFGLSTAQARVLSQKFLSDLMALRDIHPFIAPVCTELVFPCLISVTKDYSGSLYAAENQAAHGAAKALAMVQSLRDSYLRGPDTQVTPRLPTIVICSQGCLFEVLVAFDVRREELPLQQGPVADSTRSVVNPGVHLVRVWVGAADELETMYQFQLLLQRIKRWILDTWRPTVLGMLEAVKTSMIEEEAEEEMVSYTSSTS</sequence>
<accession>A0A316UB91</accession>
<dbReference type="Pfam" id="PF25545">
    <property type="entry name" value="DUF7924"/>
    <property type="match status" value="1"/>
</dbReference>
<dbReference type="RefSeq" id="XP_025349647.1">
    <property type="nucleotide sequence ID" value="XM_025494151.1"/>
</dbReference>
<dbReference type="OrthoDB" id="5372703at2759"/>
<gene>
    <name evidence="3" type="ORF">BCV69DRAFT_297775</name>
</gene>
<dbReference type="InterPro" id="IPR057684">
    <property type="entry name" value="DUF7924"/>
</dbReference>